<dbReference type="Proteomes" id="UP001359485">
    <property type="component" value="Unassembled WGS sequence"/>
</dbReference>
<evidence type="ECO:0000313" key="1">
    <source>
        <dbReference type="EMBL" id="KAK6627718.1"/>
    </source>
</evidence>
<reference evidence="1 2" key="1">
    <citation type="submission" date="2023-09" db="EMBL/GenBank/DDBJ databases">
        <title>Genomes of two closely related lineages of the louse Polyplax serrata with different host specificities.</title>
        <authorList>
            <person name="Martinu J."/>
            <person name="Tarabai H."/>
            <person name="Stefka J."/>
            <person name="Hypsa V."/>
        </authorList>
    </citation>
    <scope>NUCLEOTIDE SEQUENCE [LARGE SCALE GENOMIC DNA]</scope>
    <source>
        <strain evidence="1">98ZLc_SE</strain>
    </source>
</reference>
<accession>A0ABR1AUV2</accession>
<keyword evidence="2" id="KW-1185">Reference proteome</keyword>
<gene>
    <name evidence="1" type="ORF">RUM44_010197</name>
</gene>
<comment type="caution">
    <text evidence="1">The sequence shown here is derived from an EMBL/GenBank/DDBJ whole genome shotgun (WGS) entry which is preliminary data.</text>
</comment>
<evidence type="ECO:0000313" key="2">
    <source>
        <dbReference type="Proteomes" id="UP001359485"/>
    </source>
</evidence>
<name>A0ABR1AUV2_POLSC</name>
<organism evidence="1 2">
    <name type="scientific">Polyplax serrata</name>
    <name type="common">Common mouse louse</name>
    <dbReference type="NCBI Taxonomy" id="468196"/>
    <lineage>
        <taxon>Eukaryota</taxon>
        <taxon>Metazoa</taxon>
        <taxon>Ecdysozoa</taxon>
        <taxon>Arthropoda</taxon>
        <taxon>Hexapoda</taxon>
        <taxon>Insecta</taxon>
        <taxon>Pterygota</taxon>
        <taxon>Neoptera</taxon>
        <taxon>Paraneoptera</taxon>
        <taxon>Psocodea</taxon>
        <taxon>Troctomorpha</taxon>
        <taxon>Phthiraptera</taxon>
        <taxon>Anoplura</taxon>
        <taxon>Polyplacidae</taxon>
        <taxon>Polyplax</taxon>
    </lineage>
</organism>
<dbReference type="EMBL" id="JAWJWF010000045">
    <property type="protein sequence ID" value="KAK6627718.1"/>
    <property type="molecule type" value="Genomic_DNA"/>
</dbReference>
<sequence>MRNMRSRGRLSTRGNWDRFSPDPTVVSALLLPCSKPSSFAVCANTQIPRKAAIYGGGSPLEREIAGKIDKVNMKKVRPERCVVEIRYLFGIMFDFVYGETTNINFWHPGKKPVKRLRRVAETLRLLFTSLNNMSRYGKREMALSNARKTNTEGTPTCL</sequence>
<protein>
    <submittedName>
        <fullName evidence="1">Uncharacterized protein</fullName>
    </submittedName>
</protein>
<proteinExistence type="predicted"/>